<dbReference type="InterPro" id="IPR003591">
    <property type="entry name" value="Leu-rich_rpt_typical-subtyp"/>
</dbReference>
<evidence type="ECO:0000256" key="4">
    <source>
        <dbReference type="ARBA" id="ARBA00023027"/>
    </source>
</evidence>
<dbReference type="InterPro" id="IPR032675">
    <property type="entry name" value="LRR_dom_sf"/>
</dbReference>
<dbReference type="AlphaFoldDB" id="A0A059A257"/>
<dbReference type="SMART" id="SM00369">
    <property type="entry name" value="LRR_TYP"/>
    <property type="match status" value="6"/>
</dbReference>
<dbReference type="InterPro" id="IPR000157">
    <property type="entry name" value="TIR_dom"/>
</dbReference>
<dbReference type="STRING" id="71139.A0A059A257"/>
<organism evidence="6">
    <name type="scientific">Eucalyptus grandis</name>
    <name type="common">Flooded gum</name>
    <dbReference type="NCBI Taxonomy" id="71139"/>
    <lineage>
        <taxon>Eukaryota</taxon>
        <taxon>Viridiplantae</taxon>
        <taxon>Streptophyta</taxon>
        <taxon>Embryophyta</taxon>
        <taxon>Tracheophyta</taxon>
        <taxon>Spermatophyta</taxon>
        <taxon>Magnoliopsida</taxon>
        <taxon>eudicotyledons</taxon>
        <taxon>Gunneridae</taxon>
        <taxon>Pentapetalae</taxon>
        <taxon>rosids</taxon>
        <taxon>malvids</taxon>
        <taxon>Myrtales</taxon>
        <taxon>Myrtaceae</taxon>
        <taxon>Myrtoideae</taxon>
        <taxon>Eucalypteae</taxon>
        <taxon>Eucalyptus</taxon>
    </lineage>
</organism>
<dbReference type="InParanoid" id="A0A059A257"/>
<keyword evidence="1" id="KW-0433">Leucine-rich repeat</keyword>
<dbReference type="InterPro" id="IPR042197">
    <property type="entry name" value="Apaf_helical"/>
</dbReference>
<protein>
    <recommendedName>
        <fullName evidence="5">TIR domain-containing protein</fullName>
    </recommendedName>
</protein>
<dbReference type="OMA" id="RAFRIHE"/>
<reference evidence="6" key="1">
    <citation type="submission" date="2013-07" db="EMBL/GenBank/DDBJ databases">
        <title>The genome of Eucalyptus grandis.</title>
        <authorList>
            <person name="Schmutz J."/>
            <person name="Hayes R."/>
            <person name="Myburg A."/>
            <person name="Tuskan G."/>
            <person name="Grattapaglia D."/>
            <person name="Rokhsar D.S."/>
        </authorList>
    </citation>
    <scope>NUCLEOTIDE SEQUENCE</scope>
    <source>
        <tissue evidence="6">Leaf extractions</tissue>
    </source>
</reference>
<dbReference type="Pfam" id="PF01582">
    <property type="entry name" value="TIR"/>
    <property type="match status" value="1"/>
</dbReference>
<feature type="domain" description="TIR" evidence="5">
    <location>
        <begin position="26"/>
        <end position="191"/>
    </location>
</feature>
<accession>A0A059A257</accession>
<dbReference type="SUPFAM" id="SSF52047">
    <property type="entry name" value="RNI-like"/>
    <property type="match status" value="1"/>
</dbReference>
<dbReference type="SUPFAM" id="SSF52540">
    <property type="entry name" value="P-loop containing nucleoside triphosphate hydrolases"/>
    <property type="match status" value="1"/>
</dbReference>
<dbReference type="InterPro" id="IPR044974">
    <property type="entry name" value="Disease_R_plants"/>
</dbReference>
<dbReference type="InterPro" id="IPR027417">
    <property type="entry name" value="P-loop_NTPase"/>
</dbReference>
<dbReference type="GO" id="GO:0043531">
    <property type="term" value="F:ADP binding"/>
    <property type="evidence" value="ECO:0007669"/>
    <property type="project" value="InterPro"/>
</dbReference>
<gene>
    <name evidence="6" type="ORF">EUGRSUZ_K01937</name>
</gene>
<keyword evidence="3" id="KW-0611">Plant defense</keyword>
<dbReference type="Gene3D" id="3.40.50.10140">
    <property type="entry name" value="Toll/interleukin-1 receptor homology (TIR) domain"/>
    <property type="match status" value="1"/>
</dbReference>
<dbReference type="Pfam" id="PF00931">
    <property type="entry name" value="NB-ARC"/>
    <property type="match status" value="1"/>
</dbReference>
<evidence type="ECO:0000259" key="5">
    <source>
        <dbReference type="PROSITE" id="PS50104"/>
    </source>
</evidence>
<dbReference type="InterPro" id="IPR035897">
    <property type="entry name" value="Toll_tir_struct_dom_sf"/>
</dbReference>
<dbReference type="InterPro" id="IPR002182">
    <property type="entry name" value="NB-ARC"/>
</dbReference>
<evidence type="ECO:0000256" key="3">
    <source>
        <dbReference type="ARBA" id="ARBA00022821"/>
    </source>
</evidence>
<dbReference type="InterPro" id="IPR058192">
    <property type="entry name" value="WHD_ROQ1-like"/>
</dbReference>
<dbReference type="SUPFAM" id="SSF52200">
    <property type="entry name" value="Toll/Interleukin receptor TIR domain"/>
    <property type="match status" value="1"/>
</dbReference>
<dbReference type="PROSITE" id="PS50104">
    <property type="entry name" value="TIR"/>
    <property type="match status" value="1"/>
</dbReference>
<dbReference type="Gene3D" id="3.80.10.10">
    <property type="entry name" value="Ribonuclease Inhibitor"/>
    <property type="match status" value="3"/>
</dbReference>
<keyword evidence="4" id="KW-0520">NAD</keyword>
<dbReference type="Pfam" id="PF23282">
    <property type="entry name" value="WHD_ROQ1"/>
    <property type="match status" value="1"/>
</dbReference>
<dbReference type="Gramene" id="KCW48212">
    <property type="protein sequence ID" value="KCW48212"/>
    <property type="gene ID" value="EUGRSUZ_K01937"/>
</dbReference>
<dbReference type="PANTHER" id="PTHR11017:SF570">
    <property type="entry name" value="DISEASE RESISTANCE PROTEIN (TIR-NBS CLASS)-RELATED"/>
    <property type="match status" value="1"/>
</dbReference>
<dbReference type="Pfam" id="PF23598">
    <property type="entry name" value="LRR_14"/>
    <property type="match status" value="1"/>
</dbReference>
<dbReference type="EMBL" id="KK198763">
    <property type="protein sequence ID" value="KCW48212.1"/>
    <property type="molecule type" value="Genomic_DNA"/>
</dbReference>
<dbReference type="GO" id="GO:0006952">
    <property type="term" value="P:defense response"/>
    <property type="evidence" value="ECO:0007669"/>
    <property type="project" value="UniProtKB-KW"/>
</dbReference>
<name>A0A059A257_EUCGR</name>
<dbReference type="SMART" id="SM00255">
    <property type="entry name" value="TIR"/>
    <property type="match status" value="1"/>
</dbReference>
<evidence type="ECO:0000313" key="6">
    <source>
        <dbReference type="EMBL" id="KCW48212.1"/>
    </source>
</evidence>
<proteinExistence type="predicted"/>
<dbReference type="GO" id="GO:0007165">
    <property type="term" value="P:signal transduction"/>
    <property type="evidence" value="ECO:0007669"/>
    <property type="project" value="InterPro"/>
</dbReference>
<dbReference type="FunFam" id="3.40.50.10140:FF:000007">
    <property type="entry name" value="Disease resistance protein (TIR-NBS-LRR class)"/>
    <property type="match status" value="1"/>
</dbReference>
<dbReference type="Gene3D" id="3.40.50.300">
    <property type="entry name" value="P-loop containing nucleotide triphosphate hydrolases"/>
    <property type="match status" value="1"/>
</dbReference>
<sequence length="1053" mass="120199">MKRKRDSPDAVTMSACVDDGNSSLGTEFEVFLSFRGPDTRLNFTDCLYHSLVKAGVRVFRDDEEIRKGKKIEGELLHAIESSKIYLPIFSRNYASSKWCLRELTHMLVSSSKVNDKVILPIFYDVNPDDVKLKTPLYLNALKKHQKKFTHDEVWQWREALTEVARIKGWDMKDKSHGEIINTIVDEVLTKLMKRMRNLPDHLVGIHDHVEAIMDMLNEGSCDVRYLVIHGMGGIGKTTLASVVFNKISIQFQGCSFLLDIRESTQQGRIVDLQKQLLSEILQGGSLGIHNSVDVGINTIRERFRGKKVLLVLDDVDNRDQLSKLAGKSDWFGPGSRIIITTRDINFLPIKGKDKKSSFQAHSQEFQIYKMTEMNFFHAHQLFSKHAFRMDLPPHDFVDISRQIMTKAGGLPLALEVIGASLFGESKKFWKGTLQKLELVPNQEVFNKLKISYDMLEPHRREIFLDIACFFIGKDRLDLCYYWEAFKYFPTGELLVLTRMSLIKNYDRLQMHDQLRDLGREIVQREDINFPGKRSRLWEPKIAFDVVRMKEMSENLKVIEINSKSGLKRTPDFSKCLNLERLVIRQSTNLLVVDGSLFKLEHLKHLEIISYGSSKRDDCDLCPVSFVFGSLKSLSKLQIEGMHIRELHHSIGGMTRLTYLSLDDCSLLRTLPDSIGNLKMLRMMSFRGTPIKKLPNTIGKLESLLKLCLDQTKIKKLPVSIENLKKLRYMGLNDTPIKKLPNQIGGLESLVELCLEGTDITKLPASIGNLKRLTYLCLDKCAIRELPKAIGMLKKLVSLDASFCENMEEAIPCEIGDLSFLEHLCLTKSKIKRLPTTMSKLSHLQTLLLDQCDELEQLPELPVSLNELKISSNLLWTALDLSYLTNLVSLRIWGDTPRLSEFRQGVPKIEWIEGLSYLQRLTIVVGDVTFPPINLATLSRLHILEITCVDTRPLMGLPSSLRQLTLYDLKSPMGRSLFSNLTNLLTLRLVNCRLREVEFDDVLGQQLKKLCNLHLTNAAMLERLLVSRLEGLQGLSMDGCLGLMEIRGLEKLDH</sequence>
<dbReference type="PRINTS" id="PR00364">
    <property type="entry name" value="DISEASERSIST"/>
</dbReference>
<keyword evidence="2" id="KW-0677">Repeat</keyword>
<evidence type="ECO:0000256" key="1">
    <source>
        <dbReference type="ARBA" id="ARBA00022614"/>
    </source>
</evidence>
<dbReference type="SUPFAM" id="SSF52058">
    <property type="entry name" value="L domain-like"/>
    <property type="match status" value="1"/>
</dbReference>
<evidence type="ECO:0000256" key="2">
    <source>
        <dbReference type="ARBA" id="ARBA00022737"/>
    </source>
</evidence>
<dbReference type="GO" id="GO:0051707">
    <property type="term" value="P:response to other organism"/>
    <property type="evidence" value="ECO:0007669"/>
    <property type="project" value="UniProtKB-ARBA"/>
</dbReference>
<dbReference type="InterPro" id="IPR055414">
    <property type="entry name" value="LRR_R13L4/SHOC2-like"/>
</dbReference>
<dbReference type="PANTHER" id="PTHR11017">
    <property type="entry name" value="LEUCINE-RICH REPEAT-CONTAINING PROTEIN"/>
    <property type="match status" value="1"/>
</dbReference>
<dbReference type="Gene3D" id="1.10.8.430">
    <property type="entry name" value="Helical domain of apoptotic protease-activating factors"/>
    <property type="match status" value="1"/>
</dbReference>